<dbReference type="EMBL" id="GBXM01030578">
    <property type="protein sequence ID" value="JAH77999.1"/>
    <property type="molecule type" value="Transcribed_RNA"/>
</dbReference>
<feature type="region of interest" description="Disordered" evidence="1">
    <location>
        <begin position="1"/>
        <end position="27"/>
    </location>
</feature>
<dbReference type="AlphaFoldDB" id="A0A0E9VIN6"/>
<reference evidence="2" key="1">
    <citation type="submission" date="2014-11" db="EMBL/GenBank/DDBJ databases">
        <authorList>
            <person name="Amaro Gonzalez C."/>
        </authorList>
    </citation>
    <scope>NUCLEOTIDE SEQUENCE</scope>
</reference>
<evidence type="ECO:0000256" key="1">
    <source>
        <dbReference type="SAM" id="MobiDB-lite"/>
    </source>
</evidence>
<reference evidence="2" key="2">
    <citation type="journal article" date="2015" name="Fish Shellfish Immunol.">
        <title>Early steps in the European eel (Anguilla anguilla)-Vibrio vulnificus interaction in the gills: Role of the RtxA13 toxin.</title>
        <authorList>
            <person name="Callol A."/>
            <person name="Pajuelo D."/>
            <person name="Ebbesson L."/>
            <person name="Teles M."/>
            <person name="MacKenzie S."/>
            <person name="Amaro C."/>
        </authorList>
    </citation>
    <scope>NUCLEOTIDE SEQUENCE</scope>
</reference>
<dbReference type="EMBL" id="GBXM01025685">
    <property type="protein sequence ID" value="JAH82892.1"/>
    <property type="molecule type" value="Transcribed_RNA"/>
</dbReference>
<name>A0A0E9VIN6_ANGAN</name>
<evidence type="ECO:0000313" key="2">
    <source>
        <dbReference type="EMBL" id="JAH77999.1"/>
    </source>
</evidence>
<proteinExistence type="predicted"/>
<protein>
    <submittedName>
        <fullName evidence="2">Uncharacterized protein</fullName>
    </submittedName>
</protein>
<organism evidence="2">
    <name type="scientific">Anguilla anguilla</name>
    <name type="common">European freshwater eel</name>
    <name type="synonym">Muraena anguilla</name>
    <dbReference type="NCBI Taxonomy" id="7936"/>
    <lineage>
        <taxon>Eukaryota</taxon>
        <taxon>Metazoa</taxon>
        <taxon>Chordata</taxon>
        <taxon>Craniata</taxon>
        <taxon>Vertebrata</taxon>
        <taxon>Euteleostomi</taxon>
        <taxon>Actinopterygii</taxon>
        <taxon>Neopterygii</taxon>
        <taxon>Teleostei</taxon>
        <taxon>Anguilliformes</taxon>
        <taxon>Anguillidae</taxon>
        <taxon>Anguilla</taxon>
    </lineage>
</organism>
<accession>A0A0E9VIN6</accession>
<sequence>MSLKHNRRVTQSVPVTGHMVAQSNCRQSNSKTVTHWVTLTTRRPR</sequence>